<dbReference type="EMBL" id="GBHO01041829">
    <property type="protein sequence ID" value="JAG01775.1"/>
    <property type="molecule type" value="Transcribed_RNA"/>
</dbReference>
<sequence length="101" mass="11471">VFYDQCYAMEEGISSSMLLGAPLEVRSTDRSKYLTYSHTKPSPMKDMKSPDFHGDPSEVTTYHYHLLTTQPKITVRVGTGNHQLPNDLSDDYLLITDYTHA</sequence>
<accession>A0A0A9WAA1</accession>
<name>A0A0A9WAA1_LYGHE</name>
<feature type="non-terminal residue" evidence="1">
    <location>
        <position position="101"/>
    </location>
</feature>
<evidence type="ECO:0000313" key="1">
    <source>
        <dbReference type="EMBL" id="JAG01775.1"/>
    </source>
</evidence>
<reference evidence="1" key="1">
    <citation type="journal article" date="2014" name="PLoS ONE">
        <title>Transcriptome-Based Identification of ABC Transporters in the Western Tarnished Plant Bug Lygus hesperus.</title>
        <authorList>
            <person name="Hull J.J."/>
            <person name="Chaney K."/>
            <person name="Geib S.M."/>
            <person name="Fabrick J.A."/>
            <person name="Brent C.S."/>
            <person name="Walsh D."/>
            <person name="Lavine L.C."/>
        </authorList>
    </citation>
    <scope>NUCLEOTIDE SEQUENCE</scope>
</reference>
<feature type="non-terminal residue" evidence="1">
    <location>
        <position position="1"/>
    </location>
</feature>
<reference evidence="1" key="2">
    <citation type="submission" date="2014-07" db="EMBL/GenBank/DDBJ databases">
        <authorList>
            <person name="Hull J."/>
        </authorList>
    </citation>
    <scope>NUCLEOTIDE SEQUENCE</scope>
</reference>
<proteinExistence type="predicted"/>
<dbReference type="AlphaFoldDB" id="A0A0A9WAA1"/>
<organism evidence="1">
    <name type="scientific">Lygus hesperus</name>
    <name type="common">Western plant bug</name>
    <dbReference type="NCBI Taxonomy" id="30085"/>
    <lineage>
        <taxon>Eukaryota</taxon>
        <taxon>Metazoa</taxon>
        <taxon>Ecdysozoa</taxon>
        <taxon>Arthropoda</taxon>
        <taxon>Hexapoda</taxon>
        <taxon>Insecta</taxon>
        <taxon>Pterygota</taxon>
        <taxon>Neoptera</taxon>
        <taxon>Paraneoptera</taxon>
        <taxon>Hemiptera</taxon>
        <taxon>Heteroptera</taxon>
        <taxon>Panheteroptera</taxon>
        <taxon>Cimicomorpha</taxon>
        <taxon>Miridae</taxon>
        <taxon>Mirini</taxon>
        <taxon>Lygus</taxon>
    </lineage>
</organism>
<gene>
    <name evidence="1" type="primary">LIHY</name>
    <name evidence="1" type="ORF">CM83_82787</name>
</gene>
<protein>
    <submittedName>
        <fullName evidence="1">Limonene hydroxylase</fullName>
    </submittedName>
</protein>